<keyword evidence="2" id="KW-1185">Reference proteome</keyword>
<dbReference type="InterPro" id="IPR011024">
    <property type="entry name" value="G_crystallin-like"/>
</dbReference>
<dbReference type="Gene3D" id="2.60.20.10">
    <property type="entry name" value="Crystallins"/>
    <property type="match status" value="1"/>
</dbReference>
<organism evidence="1 2">
    <name type="scientific">Leptospira stimsonii</name>
    <dbReference type="NCBI Taxonomy" id="2202203"/>
    <lineage>
        <taxon>Bacteria</taxon>
        <taxon>Pseudomonadati</taxon>
        <taxon>Spirochaetota</taxon>
        <taxon>Spirochaetia</taxon>
        <taxon>Leptospirales</taxon>
        <taxon>Leptospiraceae</taxon>
        <taxon>Leptospira</taxon>
    </lineage>
</organism>
<dbReference type="SUPFAM" id="SSF49695">
    <property type="entry name" value="gamma-Crystallin-like"/>
    <property type="match status" value="1"/>
</dbReference>
<evidence type="ECO:0000313" key="2">
    <source>
        <dbReference type="Proteomes" id="UP000297422"/>
    </source>
</evidence>
<dbReference type="RefSeq" id="WP_135684319.1">
    <property type="nucleotide sequence ID" value="NZ_RQEQ01000078.1"/>
</dbReference>
<name>A0ABY2N9S7_9LEPT</name>
<comment type="caution">
    <text evidence="1">The sequence shown here is derived from an EMBL/GenBank/DDBJ whole genome shotgun (WGS) entry which is preliminary data.</text>
</comment>
<reference evidence="2" key="1">
    <citation type="journal article" date="2019" name="PLoS Negl. Trop. Dis.">
        <title>Revisiting the worldwide diversity of Leptospira species in the environment.</title>
        <authorList>
            <person name="Vincent A.T."/>
            <person name="Schiettekatte O."/>
            <person name="Bourhy P."/>
            <person name="Veyrier F.J."/>
            <person name="Picardeau M."/>
        </authorList>
    </citation>
    <scope>NUCLEOTIDE SEQUENCE [LARGE SCALE GENOMIC DNA]</scope>
    <source>
        <strain evidence="2">201702407</strain>
    </source>
</reference>
<dbReference type="Proteomes" id="UP000297422">
    <property type="component" value="Unassembled WGS sequence"/>
</dbReference>
<protein>
    <submittedName>
        <fullName evidence="1">Uncharacterized protein</fullName>
    </submittedName>
</protein>
<gene>
    <name evidence="1" type="ORF">EHQ90_05520</name>
</gene>
<evidence type="ECO:0000313" key="1">
    <source>
        <dbReference type="EMBL" id="TGM18980.1"/>
    </source>
</evidence>
<dbReference type="EMBL" id="RQGT01000032">
    <property type="protein sequence ID" value="TGM18980.1"/>
    <property type="molecule type" value="Genomic_DNA"/>
</dbReference>
<sequence>MIKISLPKINDGSFDFKDRVFAEFNSFIDANEFIENEFHKKAKPIIESQINKLNANSIEQYFELQKESIKNPHHFNQKALFDIDFPWQISFYEHPNFSGKRFKLGVLQQTNPIALLNPAILSQCDWESNLINKKDDSGNQWNDRISSIKCHSTSKYWAICEHVDFGGNTWISFGDNSDLTNNNWNDSISSIVMNSIPANVLQIALKILSKT</sequence>
<accession>A0ABY2N9S7</accession>
<proteinExistence type="predicted"/>